<accession>A0A5U9SRQ4</accession>
<feature type="chain" id="PRO_5024825666" evidence="1">
    <location>
        <begin position="22"/>
        <end position="1109"/>
    </location>
</feature>
<comment type="caution">
    <text evidence="3">The sequence shown here is derived from an EMBL/GenBank/DDBJ whole genome shotgun (WGS) entry which is preliminary data.</text>
</comment>
<evidence type="ECO:0000313" key="3">
    <source>
        <dbReference type="EMBL" id="EBS4098493.1"/>
    </source>
</evidence>
<dbReference type="InterPro" id="IPR005546">
    <property type="entry name" value="Autotransporte_beta"/>
</dbReference>
<dbReference type="SMART" id="SM00869">
    <property type="entry name" value="Autotransporter"/>
    <property type="match status" value="1"/>
</dbReference>
<dbReference type="SUPFAM" id="SSF103515">
    <property type="entry name" value="Autotransporter"/>
    <property type="match status" value="1"/>
</dbReference>
<dbReference type="Proteomes" id="UP000839659">
    <property type="component" value="Unassembled WGS sequence"/>
</dbReference>
<protein>
    <submittedName>
        <fullName evidence="3">Autotransporter outer membrane beta-barrel domain-containing protein</fullName>
    </submittedName>
</protein>
<feature type="signal peptide" evidence="1">
    <location>
        <begin position="1"/>
        <end position="21"/>
    </location>
</feature>
<organism evidence="3">
    <name type="scientific">Salmonella enterica subsp. enterica serovar Bareilly</name>
    <dbReference type="NCBI Taxonomy" id="58096"/>
    <lineage>
        <taxon>Bacteria</taxon>
        <taxon>Pseudomonadati</taxon>
        <taxon>Pseudomonadota</taxon>
        <taxon>Gammaproteobacteria</taxon>
        <taxon>Enterobacterales</taxon>
        <taxon>Enterobacteriaceae</taxon>
        <taxon>Salmonella</taxon>
    </lineage>
</organism>
<name>A0A5U9SRQ4_SALET</name>
<evidence type="ECO:0000259" key="2">
    <source>
        <dbReference type="PROSITE" id="PS51208"/>
    </source>
</evidence>
<sequence>MKKLFMTAALTGLLASNNSHAGESYLVYSPQNIAVFQVRFFDVGDGPFMSDERQTLIESTWDLSQQQKEKILDAMRYWAEVITPRPGQLPAIINVGTYNVPDNAAGSSDFIDNSVIVGDSVISLTQLQGALNGIDAGELTFGSHAQFTMGEMDFDDIPYVPAQLPRTGKADLVSTAIHELAHGLGISSMVTNLQEGINTPAFYTKPLDPWTSHLRDDHGNPARPGQVILCNGCNNPWDPQGFDVRLDNGYFTGRQVDEVLAGAMPGVPVKMLGEDGLIDDDYMSHIELKNSMMSHQNYRNYTTFMEAELALLQDMGYQIDRRNFFGFSLYGNGQTLINRNGYFLRNQQGDGYLAGQYNTATLGVGLHVYGSDNRIFQQADLLTQGAGGAGIRIDGQNNTLSIEPGTRVYADGLNGRGVMFAYGKQHNLIQRGDIQALGANGVAISFDFGNNLLGNENGYRGSWIHQVDEVAATLLPELQGALVDNADISGRVVGKGAAIYISPNALVGNINILNGARLEGDIYSNYNQRDAYGKQRLTQLTFGRKASAHGQATDGADSDFSFTYRGNIEGINNLALNAHGGKTSLNGDFQIYSMTIAPGAILSGSGSYTLNEEGRFVNNGILAPGNSLGQISVTGAYQQGDTGQLLLKVDGRGGHDTLRIDGHAQFNGQLTFAPQPDWYAANWRLDSQDLLKTASYSGKFSAVNSLLLSPTLVLQTTPLGENGWQLSMLRASNAYSRYAQDDNARQVGQALDKIVAVADSDIQPLYSTLDFSATDGRSISNALQQLSAAAYSAMFASSLHREQQITRIIGGPNPVVTPKQLVEGEWNSFAIPFGGGFWQQRQGSSVGYDASSYGIVFGAEKTNEQDRNWIYGFHGAVSGQSVTVKSPETANGKTTAFDLGIHARYGVERPEGMYLFGNGRFGIEDGRLDRRIHVETYGASHHSSWTGLSGSLTVGGGYRWALNDNMSAGPITSLNYTTLHRPGVKESGNDGSRLMLGAETFDSLRSSIGVNGNWNLPLTSGASIAAELQLTWDHELLDGNVVQQASFANYRSTGFSTRNQVTGRDALGVKAGMSYKINTDVELGIGIESELFRSGYDSIAGNLSATWRF</sequence>
<dbReference type="Pfam" id="PF03797">
    <property type="entry name" value="Autotransporter"/>
    <property type="match status" value="1"/>
</dbReference>
<dbReference type="InterPro" id="IPR036709">
    <property type="entry name" value="Autotransporte_beta_dom_sf"/>
</dbReference>
<dbReference type="Gene3D" id="2.40.128.130">
    <property type="entry name" value="Autotransporter beta-domain"/>
    <property type="match status" value="1"/>
</dbReference>
<dbReference type="PROSITE" id="PS51208">
    <property type="entry name" value="AUTOTRANSPORTER"/>
    <property type="match status" value="1"/>
</dbReference>
<dbReference type="SUPFAM" id="SSF55486">
    <property type="entry name" value="Metalloproteases ('zincins'), catalytic domain"/>
    <property type="match status" value="1"/>
</dbReference>
<keyword evidence="1" id="KW-0732">Signal</keyword>
<reference evidence="3" key="1">
    <citation type="submission" date="2018-06" db="EMBL/GenBank/DDBJ databases">
        <authorList>
            <person name="Ashton P.M."/>
            <person name="Dallman T."/>
            <person name="Nair S."/>
            <person name="De Pinna E."/>
            <person name="Peters T."/>
            <person name="Grant K."/>
        </authorList>
    </citation>
    <scope>NUCLEOTIDE SEQUENCE [LARGE SCALE GENOMIC DNA]</scope>
    <source>
        <strain evidence="3">374035</strain>
    </source>
</reference>
<proteinExistence type="predicted"/>
<evidence type="ECO:0000256" key="1">
    <source>
        <dbReference type="SAM" id="SignalP"/>
    </source>
</evidence>
<dbReference type="EMBL" id="AAGVJY010000038">
    <property type="protein sequence ID" value="EBS4098493.1"/>
    <property type="molecule type" value="Genomic_DNA"/>
</dbReference>
<gene>
    <name evidence="3" type="ORF">DPS53_25050</name>
</gene>
<dbReference type="AlphaFoldDB" id="A0A5U9SRQ4"/>
<feature type="domain" description="Autotransporter" evidence="2">
    <location>
        <begin position="821"/>
        <end position="1109"/>
    </location>
</feature>